<dbReference type="InterPro" id="IPR015797">
    <property type="entry name" value="NUDIX_hydrolase-like_dom_sf"/>
</dbReference>
<keyword evidence="2" id="KW-1185">Reference proteome</keyword>
<dbReference type="RefSeq" id="WP_233717566.1">
    <property type="nucleotide sequence ID" value="NZ_JAJUWU010000003.1"/>
</dbReference>
<reference evidence="1" key="1">
    <citation type="submission" date="2022-01" db="EMBL/GenBank/DDBJ databases">
        <title>Jiella avicenniae sp. nov., a novel endophytic bacterium isolated from bark of Avicennia marina.</title>
        <authorList>
            <person name="Tuo L."/>
        </authorList>
    </citation>
    <scope>NUCLEOTIDE SEQUENCE</scope>
    <source>
        <strain evidence="1">CBK1P-4</strain>
    </source>
</reference>
<name>A0A9X1P019_9HYPH</name>
<sequence>MASPASGRGSRWIPPKRIRPIAIGLCVEDRHVLLMEVLDAEGRLVGHRPPGGGIEFMESAEAAVTRELERPLCVQSDAQRTL</sequence>
<dbReference type="EMBL" id="JAJUWU010000003">
    <property type="protein sequence ID" value="MCE7026868.1"/>
    <property type="molecule type" value="Genomic_DNA"/>
</dbReference>
<dbReference type="AlphaFoldDB" id="A0A9X1P019"/>
<dbReference type="Gene3D" id="3.90.79.10">
    <property type="entry name" value="Nucleoside Triphosphate Pyrophosphohydrolase"/>
    <property type="match status" value="1"/>
</dbReference>
<protein>
    <submittedName>
        <fullName evidence="1">Uncharacterized protein</fullName>
    </submittedName>
</protein>
<evidence type="ECO:0000313" key="1">
    <source>
        <dbReference type="EMBL" id="MCE7026868.1"/>
    </source>
</evidence>
<comment type="caution">
    <text evidence="1">The sequence shown here is derived from an EMBL/GenBank/DDBJ whole genome shotgun (WGS) entry which is preliminary data.</text>
</comment>
<evidence type="ECO:0000313" key="2">
    <source>
        <dbReference type="Proteomes" id="UP001139035"/>
    </source>
</evidence>
<proteinExistence type="predicted"/>
<accession>A0A9X1P019</accession>
<organism evidence="1 2">
    <name type="scientific">Jiella avicenniae</name>
    <dbReference type="NCBI Taxonomy" id="2907202"/>
    <lineage>
        <taxon>Bacteria</taxon>
        <taxon>Pseudomonadati</taxon>
        <taxon>Pseudomonadota</taxon>
        <taxon>Alphaproteobacteria</taxon>
        <taxon>Hyphomicrobiales</taxon>
        <taxon>Aurantimonadaceae</taxon>
        <taxon>Jiella</taxon>
    </lineage>
</organism>
<dbReference type="Proteomes" id="UP001139035">
    <property type="component" value="Unassembled WGS sequence"/>
</dbReference>
<gene>
    <name evidence="1" type="ORF">LZD57_02590</name>
</gene>
<dbReference type="SUPFAM" id="SSF55811">
    <property type="entry name" value="Nudix"/>
    <property type="match status" value="1"/>
</dbReference>